<evidence type="ECO:0000256" key="2">
    <source>
        <dbReference type="ARBA" id="ARBA00022741"/>
    </source>
</evidence>
<dbReference type="EMBL" id="ABCS01000037">
    <property type="protein sequence ID" value="EDM78005.1"/>
    <property type="molecule type" value="Genomic_DNA"/>
</dbReference>
<dbReference type="GO" id="GO:0004674">
    <property type="term" value="F:protein serine/threonine kinase activity"/>
    <property type="evidence" value="ECO:0007669"/>
    <property type="project" value="TreeGrafter"/>
</dbReference>
<dbReference type="Proteomes" id="UP000005801">
    <property type="component" value="Unassembled WGS sequence"/>
</dbReference>
<name>A6G843_9BACT</name>
<dbReference type="SUPFAM" id="SSF52540">
    <property type="entry name" value="P-loop containing nucleoside triphosphate hydrolases"/>
    <property type="match status" value="1"/>
</dbReference>
<feature type="compositionally biased region" description="Basic and acidic residues" evidence="5">
    <location>
        <begin position="1"/>
        <end position="10"/>
    </location>
</feature>
<dbReference type="Pfam" id="PF13191">
    <property type="entry name" value="AAA_16"/>
    <property type="match status" value="1"/>
</dbReference>
<evidence type="ECO:0000256" key="3">
    <source>
        <dbReference type="ARBA" id="ARBA00022777"/>
    </source>
</evidence>
<dbReference type="PANTHER" id="PTHR43289">
    <property type="entry name" value="MITOGEN-ACTIVATED PROTEIN KINASE KINASE KINASE 20-RELATED"/>
    <property type="match status" value="1"/>
</dbReference>
<dbReference type="eggNOG" id="COG0515">
    <property type="taxonomic scope" value="Bacteria"/>
</dbReference>
<dbReference type="SMART" id="SM00220">
    <property type="entry name" value="S_TKc"/>
    <property type="match status" value="1"/>
</dbReference>
<dbReference type="CDD" id="cd14014">
    <property type="entry name" value="STKc_PknB_like"/>
    <property type="match status" value="1"/>
</dbReference>
<dbReference type="PROSITE" id="PS50011">
    <property type="entry name" value="PROTEIN_KINASE_DOM"/>
    <property type="match status" value="1"/>
</dbReference>
<organism evidence="7 8">
    <name type="scientific">Plesiocystis pacifica SIR-1</name>
    <dbReference type="NCBI Taxonomy" id="391625"/>
    <lineage>
        <taxon>Bacteria</taxon>
        <taxon>Pseudomonadati</taxon>
        <taxon>Myxococcota</taxon>
        <taxon>Polyangia</taxon>
        <taxon>Nannocystales</taxon>
        <taxon>Nannocystaceae</taxon>
        <taxon>Plesiocystis</taxon>
    </lineage>
</organism>
<dbReference type="InterPro" id="IPR011009">
    <property type="entry name" value="Kinase-like_dom_sf"/>
</dbReference>
<keyword evidence="3 7" id="KW-0418">Kinase</keyword>
<feature type="domain" description="Protein kinase" evidence="6">
    <location>
        <begin position="55"/>
        <end position="334"/>
    </location>
</feature>
<sequence>MRERTEHPADETMAADETAHGTLDVTPTGSSPGSIARSGAAVGADIAIGDRLGDYEIVRRLGAGGMGEVYAARPSKRRGLGRREGLSGALLGTDADDLVALKVLGRASPTALYRFKREFRALADVEHPNLISLVELVVPREGKPFFTMELVDGPPFTEYVRGRTPPGQLPNLVRLARALRQLLDGVHHLHLSQFLHRDLKPSNVLVNREGRVVVLDFGLVSELTGKDEGLTHDGALIGTPAYMSPEQALSGTAGPAADIYGIGVMLFECLTGELPFKGSSLQVMLDKQAGEIPDPGARVTGIPEPLRELCMRMMALDPESRPSGRELIEAMAALVHAEGGQSSSGSSAGDSASGQLGTLARGPRTPSPGASMSVAVSGPGPSVSFVGRKAELAHLEASLRDLSEARSAVTVHLHGASGFGKSALLSRFLSRARRKSDALILSSRCLERESVPYKGVDALIDALSVQLRRMHEHELAALQPPNLAALTRIFPVLMGVWRRKGQDQGQGQPGAPAPAPPQAEAAELRRLGLGALRALLQRMSQRRPLVLAIDDFQWADLDSVRLLTALMRPPEPPSVLLVLSFRDDLEPRSEAMAELRSASAVAGRDVRELHVGALAPEDALELTVQLLGEGTDRAQARALVERTGANPFFLGQLAIGSDLHPSQGGEGRVQVSLDEVVARRIVDLDPLLRRLIALVAIAGGPLPRPALDALHGNDVVVLDALLGELVRLGLLRRTRTHGSLDLRGSAALSLASEASDEAIDAAHGRIREVVLCELEADERRGLHLELAQAIEPLGADRETLAEHLARGGEAERAAALAEQAAKAAADALAFARAVELYERTLELLPPTAPGAKRRALRLALAQQRINLGHGAAAAEIILELAVVAKPEQARGLHRRAAEQLLRAGRLDEGLDLSRGLFEDVGEPMPRSFRAAVWMILRQRLRLWWRDRWRRPQILREESEVPKALLDRLDVLLNVATGLALQDVILTQAFHARALVLAREAGEPRRLGLVLSQEHVVHAATGQLHRARLGLVDARELAAKVRDPELDRAIDLAEAMVEWFSHRMPEARQRLAELSRRMQAAPGADWVRAYAAIRYAETCVYTGELAELRRELPRWLTTASEHGNLHELASLAGIGATVMLDFDDGEAAQRLLDEGREVWEASRYTIPDLTLDLSGINVHLFAGELDQAFALAERVAGQLRASGMHHVPLIREQVVGARGRCAMRAALRAPGDGKRVQAFERALGERSDEVDPLQGGETQLMWAALHSLRGDEDLVRRSLRRAAGEFERFGMQSRLAAAQLRLADMTHGHESAELREAGESYLRFQGIQDPRRFVEWVSPLYRR</sequence>
<dbReference type="InterPro" id="IPR008271">
    <property type="entry name" value="Ser/Thr_kinase_AS"/>
</dbReference>
<keyword evidence="2" id="KW-0547">Nucleotide-binding</keyword>
<evidence type="ECO:0000256" key="5">
    <source>
        <dbReference type="SAM" id="MobiDB-lite"/>
    </source>
</evidence>
<dbReference type="PROSITE" id="PS00108">
    <property type="entry name" value="PROTEIN_KINASE_ST"/>
    <property type="match status" value="1"/>
</dbReference>
<evidence type="ECO:0000313" key="7">
    <source>
        <dbReference type="EMBL" id="EDM78005.1"/>
    </source>
</evidence>
<dbReference type="InterPro" id="IPR000719">
    <property type="entry name" value="Prot_kinase_dom"/>
</dbReference>
<feature type="compositionally biased region" description="Low complexity" evidence="5">
    <location>
        <begin position="339"/>
        <end position="355"/>
    </location>
</feature>
<dbReference type="SUPFAM" id="SSF56112">
    <property type="entry name" value="Protein kinase-like (PK-like)"/>
    <property type="match status" value="1"/>
</dbReference>
<feature type="region of interest" description="Disordered" evidence="5">
    <location>
        <begin position="339"/>
        <end position="375"/>
    </location>
</feature>
<dbReference type="InterPro" id="IPR041664">
    <property type="entry name" value="AAA_16"/>
</dbReference>
<dbReference type="Gene3D" id="3.30.200.20">
    <property type="entry name" value="Phosphorylase Kinase, domain 1"/>
    <property type="match status" value="1"/>
</dbReference>
<dbReference type="Gene3D" id="3.40.50.300">
    <property type="entry name" value="P-loop containing nucleotide triphosphate hydrolases"/>
    <property type="match status" value="1"/>
</dbReference>
<feature type="region of interest" description="Disordered" evidence="5">
    <location>
        <begin position="1"/>
        <end position="33"/>
    </location>
</feature>
<comment type="caution">
    <text evidence="7">The sequence shown here is derived from an EMBL/GenBank/DDBJ whole genome shotgun (WGS) entry which is preliminary data.</text>
</comment>
<reference evidence="7 8" key="1">
    <citation type="submission" date="2007-06" db="EMBL/GenBank/DDBJ databases">
        <authorList>
            <person name="Shimkets L."/>
            <person name="Ferriera S."/>
            <person name="Johnson J."/>
            <person name="Kravitz S."/>
            <person name="Beeson K."/>
            <person name="Sutton G."/>
            <person name="Rogers Y.-H."/>
            <person name="Friedman R."/>
            <person name="Frazier M."/>
            <person name="Venter J.C."/>
        </authorList>
    </citation>
    <scope>NUCLEOTIDE SEQUENCE [LARGE SCALE GENOMIC DNA]</scope>
    <source>
        <strain evidence="7 8">SIR-1</strain>
    </source>
</reference>
<dbReference type="Gene3D" id="1.10.510.10">
    <property type="entry name" value="Transferase(Phosphotransferase) domain 1"/>
    <property type="match status" value="1"/>
</dbReference>
<protein>
    <submittedName>
        <fullName evidence="7">Eukaryotic-type protein kinase</fullName>
    </submittedName>
</protein>
<evidence type="ECO:0000313" key="8">
    <source>
        <dbReference type="Proteomes" id="UP000005801"/>
    </source>
</evidence>
<dbReference type="RefSeq" id="WP_006972888.1">
    <property type="nucleotide sequence ID" value="NZ_ABCS01000037.1"/>
</dbReference>
<dbReference type="GO" id="GO:0005524">
    <property type="term" value="F:ATP binding"/>
    <property type="evidence" value="ECO:0007669"/>
    <property type="project" value="UniProtKB-KW"/>
</dbReference>
<dbReference type="Pfam" id="PF00069">
    <property type="entry name" value="Pkinase"/>
    <property type="match status" value="1"/>
</dbReference>
<keyword evidence="8" id="KW-1185">Reference proteome</keyword>
<dbReference type="eggNOG" id="COG3899">
    <property type="taxonomic scope" value="Bacteria"/>
</dbReference>
<gene>
    <name evidence="7" type="ORF">PPSIR1_19389</name>
</gene>
<dbReference type="OrthoDB" id="5477118at2"/>
<keyword evidence="1" id="KW-0808">Transferase</keyword>
<keyword evidence="4" id="KW-0067">ATP-binding</keyword>
<accession>A6G843</accession>
<evidence type="ECO:0000256" key="4">
    <source>
        <dbReference type="ARBA" id="ARBA00022840"/>
    </source>
</evidence>
<evidence type="ECO:0000259" key="6">
    <source>
        <dbReference type="PROSITE" id="PS50011"/>
    </source>
</evidence>
<dbReference type="InterPro" id="IPR027417">
    <property type="entry name" value="P-loop_NTPase"/>
</dbReference>
<evidence type="ECO:0000256" key="1">
    <source>
        <dbReference type="ARBA" id="ARBA00022679"/>
    </source>
</evidence>
<dbReference type="STRING" id="391625.PPSIR1_19389"/>
<proteinExistence type="predicted"/>
<dbReference type="PANTHER" id="PTHR43289:SF34">
    <property type="entry name" value="SERINE_THREONINE-PROTEIN KINASE YBDM-RELATED"/>
    <property type="match status" value="1"/>
</dbReference>